<feature type="region of interest" description="Disordered" evidence="2">
    <location>
        <begin position="174"/>
        <end position="198"/>
    </location>
</feature>
<dbReference type="STRING" id="312017.Q23MP7"/>
<keyword evidence="3 4" id="KW-0812">Transmembrane</keyword>
<accession>Q23MP7</accession>
<name>Q23MP7_TETTS</name>
<keyword evidence="3" id="KW-0472">Membrane</keyword>
<dbReference type="Proteomes" id="UP000009168">
    <property type="component" value="Unassembled WGS sequence"/>
</dbReference>
<feature type="coiled-coil region" evidence="1">
    <location>
        <begin position="394"/>
        <end position="436"/>
    </location>
</feature>
<dbReference type="AlphaFoldDB" id="Q23MP7"/>
<keyword evidence="5" id="KW-1185">Reference proteome</keyword>
<evidence type="ECO:0000313" key="5">
    <source>
        <dbReference type="Proteomes" id="UP000009168"/>
    </source>
</evidence>
<reference evidence="5" key="1">
    <citation type="journal article" date="2006" name="PLoS Biol.">
        <title>Macronuclear genome sequence of the ciliate Tetrahymena thermophila, a model eukaryote.</title>
        <authorList>
            <person name="Eisen J.A."/>
            <person name="Coyne R.S."/>
            <person name="Wu M."/>
            <person name="Wu D."/>
            <person name="Thiagarajan M."/>
            <person name="Wortman J.R."/>
            <person name="Badger J.H."/>
            <person name="Ren Q."/>
            <person name="Amedeo P."/>
            <person name="Jones K.M."/>
            <person name="Tallon L.J."/>
            <person name="Delcher A.L."/>
            <person name="Salzberg S.L."/>
            <person name="Silva J.C."/>
            <person name="Haas B.J."/>
            <person name="Majoros W.H."/>
            <person name="Farzad M."/>
            <person name="Carlton J.M."/>
            <person name="Smith R.K. Jr."/>
            <person name="Garg J."/>
            <person name="Pearlman R.E."/>
            <person name="Karrer K.M."/>
            <person name="Sun L."/>
            <person name="Manning G."/>
            <person name="Elde N.C."/>
            <person name="Turkewitz A.P."/>
            <person name="Asai D.J."/>
            <person name="Wilkes D.E."/>
            <person name="Wang Y."/>
            <person name="Cai H."/>
            <person name="Collins K."/>
            <person name="Stewart B.A."/>
            <person name="Lee S.R."/>
            <person name="Wilamowska K."/>
            <person name="Weinberg Z."/>
            <person name="Ruzzo W.L."/>
            <person name="Wloga D."/>
            <person name="Gaertig J."/>
            <person name="Frankel J."/>
            <person name="Tsao C.-C."/>
            <person name="Gorovsky M.A."/>
            <person name="Keeling P.J."/>
            <person name="Waller R.F."/>
            <person name="Patron N.J."/>
            <person name="Cherry J.M."/>
            <person name="Stover N.A."/>
            <person name="Krieger C.J."/>
            <person name="del Toro C."/>
            <person name="Ryder H.F."/>
            <person name="Williamson S.C."/>
            <person name="Barbeau R.A."/>
            <person name="Hamilton E.P."/>
            <person name="Orias E."/>
        </authorList>
    </citation>
    <scope>NUCLEOTIDE SEQUENCE [LARGE SCALE GENOMIC DNA]</scope>
    <source>
        <strain evidence="5">SB210</strain>
    </source>
</reference>
<keyword evidence="3" id="KW-1133">Transmembrane helix</keyword>
<organism evidence="4 5">
    <name type="scientific">Tetrahymena thermophila (strain SB210)</name>
    <dbReference type="NCBI Taxonomy" id="312017"/>
    <lineage>
        <taxon>Eukaryota</taxon>
        <taxon>Sar</taxon>
        <taxon>Alveolata</taxon>
        <taxon>Ciliophora</taxon>
        <taxon>Intramacronucleata</taxon>
        <taxon>Oligohymenophorea</taxon>
        <taxon>Hymenostomatida</taxon>
        <taxon>Tetrahymenina</taxon>
        <taxon>Tetrahymenidae</taxon>
        <taxon>Tetrahymena</taxon>
    </lineage>
</organism>
<evidence type="ECO:0000256" key="2">
    <source>
        <dbReference type="SAM" id="MobiDB-lite"/>
    </source>
</evidence>
<feature type="compositionally biased region" description="Basic residues" evidence="2">
    <location>
        <begin position="188"/>
        <end position="197"/>
    </location>
</feature>
<feature type="transmembrane region" description="Helical" evidence="3">
    <location>
        <begin position="43"/>
        <end position="63"/>
    </location>
</feature>
<dbReference type="InParanoid" id="Q23MP7"/>
<evidence type="ECO:0000256" key="3">
    <source>
        <dbReference type="SAM" id="Phobius"/>
    </source>
</evidence>
<gene>
    <name evidence="4" type="ORF">TTHERM_00954170</name>
</gene>
<sequence length="489" mass="57317">MIKNYKKQTKNSYKNLISKNQTNCLLLLIKSHIHYYSVMKSKILLSIILVFSIICICNGQLIMGTPLGRQFDEYQKAQDQVSDQELLQIEEEIEDTLLKSEGVLEDLYNKNNDETLSDDEMLYALKESVKKIHDKQEEESKKNIADDVKLTTNIIGESTLDEIQDDLNEGYFFHPYAKNGSKSQSQKQRQKSAKQKKKEIQELIAKEKQWFQQTRNQLKNSGENELIIQTQFSDKAAQNKKKYDSFVEAQRKTLEKIEANLNKLQTKNQLEDNTTTLKETYDTGFLQDTIDSIFETSQGQDQLEPIVLNQENELKIISEEGEQLKNLKEEYEDSETLKQLEKEIQDLMQVGDQMHEKFLDEQEMIQEILENSEPVEQQEPEEPGVYEVDDDKQLMEKEEYLEDQINQVNEQSKEQNQEIIQKVEQNKKEEEQEEQSRLYKEVAFAIVIIMAIIFLIFGSQIDVFSYFSHGRRAKDPFYRDDEAQQSLIN</sequence>
<proteinExistence type="predicted"/>
<evidence type="ECO:0000313" key="4">
    <source>
        <dbReference type="EMBL" id="EAR97795.4"/>
    </source>
</evidence>
<protein>
    <submittedName>
        <fullName evidence="4">Transmembrane protein, putative</fullName>
    </submittedName>
</protein>
<dbReference type="HOGENOM" id="CLU_643257_0_0_1"/>
<feature type="coiled-coil region" evidence="1">
    <location>
        <begin position="247"/>
        <end position="274"/>
    </location>
</feature>
<dbReference type="GeneID" id="7841904"/>
<dbReference type="RefSeq" id="XP_001018040.4">
    <property type="nucleotide sequence ID" value="XM_001018040.4"/>
</dbReference>
<dbReference type="EMBL" id="GG662658">
    <property type="protein sequence ID" value="EAR97795.4"/>
    <property type="molecule type" value="Genomic_DNA"/>
</dbReference>
<feature type="coiled-coil region" evidence="1">
    <location>
        <begin position="307"/>
        <end position="357"/>
    </location>
</feature>
<feature type="transmembrane region" description="Helical" evidence="3">
    <location>
        <begin position="442"/>
        <end position="467"/>
    </location>
</feature>
<evidence type="ECO:0000256" key="1">
    <source>
        <dbReference type="SAM" id="Coils"/>
    </source>
</evidence>
<keyword evidence="1" id="KW-0175">Coiled coil</keyword>
<dbReference type="KEGG" id="tet:TTHERM_00954170"/>